<evidence type="ECO:0000259" key="1">
    <source>
        <dbReference type="Pfam" id="PF07045"/>
    </source>
</evidence>
<dbReference type="EMBL" id="CP016591">
    <property type="protein sequence ID" value="ANY21113.1"/>
    <property type="molecule type" value="Genomic_DNA"/>
</dbReference>
<name>A0A1B2AG43_9SPHN</name>
<dbReference type="Pfam" id="PF07045">
    <property type="entry name" value="DUF1330"/>
    <property type="match status" value="1"/>
</dbReference>
<dbReference type="Proteomes" id="UP000092932">
    <property type="component" value="Chromosome"/>
</dbReference>
<evidence type="ECO:0000313" key="3">
    <source>
        <dbReference type="Proteomes" id="UP000092932"/>
    </source>
</evidence>
<keyword evidence="3" id="KW-1185">Reference proteome</keyword>
<gene>
    <name evidence="2" type="ORF">A6F68_02619</name>
</gene>
<dbReference type="SUPFAM" id="SSF54909">
    <property type="entry name" value="Dimeric alpha+beta barrel"/>
    <property type="match status" value="1"/>
</dbReference>
<organism evidence="2 3">
    <name type="scientific">Tsuneonella dongtanensis</name>
    <dbReference type="NCBI Taxonomy" id="692370"/>
    <lineage>
        <taxon>Bacteria</taxon>
        <taxon>Pseudomonadati</taxon>
        <taxon>Pseudomonadota</taxon>
        <taxon>Alphaproteobacteria</taxon>
        <taxon>Sphingomonadales</taxon>
        <taxon>Erythrobacteraceae</taxon>
        <taxon>Tsuneonella</taxon>
    </lineage>
</organism>
<proteinExistence type="predicted"/>
<evidence type="ECO:0000313" key="2">
    <source>
        <dbReference type="EMBL" id="ANY21113.1"/>
    </source>
</evidence>
<dbReference type="InterPro" id="IPR010753">
    <property type="entry name" value="DUF1330"/>
</dbReference>
<protein>
    <recommendedName>
        <fullName evidence="1">DUF1330 domain-containing protein</fullName>
    </recommendedName>
</protein>
<sequence>MMGSLILALAAQAGATAPAPKAEICDKPVLMVVAGPTHDRARMLAYGKAIADSGLYKQLGGYYVNVPQELARFEGEAPAGYTTLIVRFPCLANAQAFWNSRVYQETIKPLRLNPSAGDYVVSVYPEAPLRGDMLGSVGDNAYRAPFDAAAVEQVGAAHP</sequence>
<dbReference type="STRING" id="692370.A6F68_02619"/>
<dbReference type="Gene3D" id="3.30.70.100">
    <property type="match status" value="1"/>
</dbReference>
<feature type="domain" description="DUF1330" evidence="1">
    <location>
        <begin position="36"/>
        <end position="108"/>
    </location>
</feature>
<dbReference type="AlphaFoldDB" id="A0A1B2AG43"/>
<dbReference type="InterPro" id="IPR011008">
    <property type="entry name" value="Dimeric_a/b-barrel"/>
</dbReference>
<dbReference type="RefSeq" id="WP_198152609.1">
    <property type="nucleotide sequence ID" value="NZ_CP016591.1"/>
</dbReference>
<accession>A0A1B2AG43</accession>
<reference evidence="2 3" key="1">
    <citation type="submission" date="2016-07" db="EMBL/GenBank/DDBJ databases">
        <title>Complete genome sequence of Altererythrobacter dongtanensis KCTC 22672, a type strain with esterase isolated from tidal flat.</title>
        <authorList>
            <person name="Cheng H."/>
            <person name="Wu Y.-H."/>
            <person name="Zhou P."/>
            <person name="Huo Y.-Y."/>
            <person name="Wang C.-S."/>
            <person name="Xu X.-W."/>
        </authorList>
    </citation>
    <scope>NUCLEOTIDE SEQUENCE [LARGE SCALE GENOMIC DNA]</scope>
    <source>
        <strain evidence="2 3">KCTC 22672</strain>
    </source>
</reference>
<dbReference type="KEGG" id="ado:A6F68_02619"/>